<gene>
    <name evidence="1" type="ORF">DM02DRAFT_164377</name>
</gene>
<organism evidence="1 2">
    <name type="scientific">Periconia macrospinosa</name>
    <dbReference type="NCBI Taxonomy" id="97972"/>
    <lineage>
        <taxon>Eukaryota</taxon>
        <taxon>Fungi</taxon>
        <taxon>Dikarya</taxon>
        <taxon>Ascomycota</taxon>
        <taxon>Pezizomycotina</taxon>
        <taxon>Dothideomycetes</taxon>
        <taxon>Pleosporomycetidae</taxon>
        <taxon>Pleosporales</taxon>
        <taxon>Massarineae</taxon>
        <taxon>Periconiaceae</taxon>
        <taxon>Periconia</taxon>
    </lineage>
</organism>
<sequence>MQVGTRLHHASIQHPTPTIQTLHTHMQHARKRVTLPYPPRHLPYSLQPPNLQPMYQYKYPMRAHTRVHTCIRSCVRACIHTSTAHAHAFPHKHSNVHIYVHNNDHPIPFHSMPCHHARARAPTFLFLPSSATTTKNPPPTFPPSISRRYLHTHTTHKSYLLNVN</sequence>
<evidence type="ECO:0000313" key="2">
    <source>
        <dbReference type="Proteomes" id="UP000244855"/>
    </source>
</evidence>
<dbReference type="AlphaFoldDB" id="A0A2V1DB37"/>
<proteinExistence type="predicted"/>
<protein>
    <submittedName>
        <fullName evidence="1">Uncharacterized protein</fullName>
    </submittedName>
</protein>
<evidence type="ECO:0000313" key="1">
    <source>
        <dbReference type="EMBL" id="PVH95261.1"/>
    </source>
</evidence>
<dbReference type="EMBL" id="KZ805502">
    <property type="protein sequence ID" value="PVH95261.1"/>
    <property type="molecule type" value="Genomic_DNA"/>
</dbReference>
<reference evidence="1 2" key="1">
    <citation type="journal article" date="2018" name="Sci. Rep.">
        <title>Comparative genomics provides insights into the lifestyle and reveals functional heterogeneity of dark septate endophytic fungi.</title>
        <authorList>
            <person name="Knapp D.G."/>
            <person name="Nemeth J.B."/>
            <person name="Barry K."/>
            <person name="Hainaut M."/>
            <person name="Henrissat B."/>
            <person name="Johnson J."/>
            <person name="Kuo A."/>
            <person name="Lim J.H.P."/>
            <person name="Lipzen A."/>
            <person name="Nolan M."/>
            <person name="Ohm R.A."/>
            <person name="Tamas L."/>
            <person name="Grigoriev I.V."/>
            <person name="Spatafora J.W."/>
            <person name="Nagy L.G."/>
            <person name="Kovacs G.M."/>
        </authorList>
    </citation>
    <scope>NUCLEOTIDE SEQUENCE [LARGE SCALE GENOMIC DNA]</scope>
    <source>
        <strain evidence="1 2">DSE2036</strain>
    </source>
</reference>
<accession>A0A2V1DB37</accession>
<name>A0A2V1DB37_9PLEO</name>
<keyword evidence="2" id="KW-1185">Reference proteome</keyword>
<dbReference type="Proteomes" id="UP000244855">
    <property type="component" value="Unassembled WGS sequence"/>
</dbReference>